<keyword evidence="3" id="KW-1185">Reference proteome</keyword>
<keyword evidence="1" id="KW-0472">Membrane</keyword>
<keyword evidence="1" id="KW-1133">Transmembrane helix</keyword>
<dbReference type="Proteomes" id="UP000447434">
    <property type="component" value="Chromosome 10"/>
</dbReference>
<name>A0A6A4PUP0_LUPAL</name>
<evidence type="ECO:0000313" key="2">
    <source>
        <dbReference type="EMBL" id="KAE9605411.1"/>
    </source>
</evidence>
<feature type="transmembrane region" description="Helical" evidence="1">
    <location>
        <begin position="20"/>
        <end position="44"/>
    </location>
</feature>
<sequence length="46" mass="5515">MCPSLLVDYEFMMRFQLYEGFGLGFRVQALPLLYLLKVWIWVVLKS</sequence>
<dbReference type="AlphaFoldDB" id="A0A6A4PUP0"/>
<organism evidence="2 3">
    <name type="scientific">Lupinus albus</name>
    <name type="common">White lupine</name>
    <name type="synonym">Lupinus termis</name>
    <dbReference type="NCBI Taxonomy" id="3870"/>
    <lineage>
        <taxon>Eukaryota</taxon>
        <taxon>Viridiplantae</taxon>
        <taxon>Streptophyta</taxon>
        <taxon>Embryophyta</taxon>
        <taxon>Tracheophyta</taxon>
        <taxon>Spermatophyta</taxon>
        <taxon>Magnoliopsida</taxon>
        <taxon>eudicotyledons</taxon>
        <taxon>Gunneridae</taxon>
        <taxon>Pentapetalae</taxon>
        <taxon>rosids</taxon>
        <taxon>fabids</taxon>
        <taxon>Fabales</taxon>
        <taxon>Fabaceae</taxon>
        <taxon>Papilionoideae</taxon>
        <taxon>50 kb inversion clade</taxon>
        <taxon>genistoids sensu lato</taxon>
        <taxon>core genistoids</taxon>
        <taxon>Genisteae</taxon>
        <taxon>Lupinus</taxon>
    </lineage>
</organism>
<protein>
    <submittedName>
        <fullName evidence="2">Uncharacterized protein</fullName>
    </submittedName>
</protein>
<keyword evidence="1" id="KW-0812">Transmembrane</keyword>
<evidence type="ECO:0000313" key="3">
    <source>
        <dbReference type="Proteomes" id="UP000447434"/>
    </source>
</evidence>
<proteinExistence type="predicted"/>
<gene>
    <name evidence="2" type="ORF">Lalb_Chr10g0097051</name>
</gene>
<comment type="caution">
    <text evidence="2">The sequence shown here is derived from an EMBL/GenBank/DDBJ whole genome shotgun (WGS) entry which is preliminary data.</text>
</comment>
<accession>A0A6A4PUP0</accession>
<reference evidence="3" key="1">
    <citation type="journal article" date="2020" name="Nat. Commun.">
        <title>Genome sequence of the cluster root forming white lupin.</title>
        <authorList>
            <person name="Hufnagel B."/>
            <person name="Marques A."/>
            <person name="Soriano A."/>
            <person name="Marques L."/>
            <person name="Divol F."/>
            <person name="Doumas P."/>
            <person name="Sallet E."/>
            <person name="Mancinotti D."/>
            <person name="Carrere S."/>
            <person name="Marande W."/>
            <person name="Arribat S."/>
            <person name="Keller J."/>
            <person name="Huneau C."/>
            <person name="Blein T."/>
            <person name="Aime D."/>
            <person name="Laguerre M."/>
            <person name="Taylor J."/>
            <person name="Schubert V."/>
            <person name="Nelson M."/>
            <person name="Geu-Flores F."/>
            <person name="Crespi M."/>
            <person name="Gallardo-Guerrero K."/>
            <person name="Delaux P.-M."/>
            <person name="Salse J."/>
            <person name="Berges H."/>
            <person name="Guyot R."/>
            <person name="Gouzy J."/>
            <person name="Peret B."/>
        </authorList>
    </citation>
    <scope>NUCLEOTIDE SEQUENCE [LARGE SCALE GENOMIC DNA]</scope>
    <source>
        <strain evidence="3">cv. Amiga</strain>
    </source>
</reference>
<evidence type="ECO:0000256" key="1">
    <source>
        <dbReference type="SAM" id="Phobius"/>
    </source>
</evidence>
<dbReference type="EMBL" id="WOCE01000010">
    <property type="protein sequence ID" value="KAE9605411.1"/>
    <property type="molecule type" value="Genomic_DNA"/>
</dbReference>